<dbReference type="SUPFAM" id="SSF81653">
    <property type="entry name" value="Calcium ATPase, transduction domain A"/>
    <property type="match status" value="1"/>
</dbReference>
<dbReference type="Gene3D" id="3.40.50.1000">
    <property type="entry name" value="HAD superfamily/HAD-like"/>
    <property type="match status" value="1"/>
</dbReference>
<evidence type="ECO:0000256" key="1">
    <source>
        <dbReference type="ARBA" id="ARBA00004127"/>
    </source>
</evidence>
<reference evidence="11 12" key="1">
    <citation type="submission" date="2018-05" db="EMBL/GenBank/DDBJ databases">
        <title>A metagenomic window into the 2 km-deep terrestrial subsurface aquifer revealed taxonomically and functionally diverse microbial community comprising novel uncultured bacterial lineages.</title>
        <authorList>
            <person name="Kadnikov V.V."/>
            <person name="Mardanov A.V."/>
            <person name="Beletsky A.V."/>
            <person name="Banks D."/>
            <person name="Pimenov N.V."/>
            <person name="Frank Y.A."/>
            <person name="Karnachuk O.V."/>
            <person name="Ravin N.V."/>
        </authorList>
    </citation>
    <scope>NUCLEOTIDE SEQUENCE [LARGE SCALE GENOMIC DNA]</scope>
    <source>
        <strain evidence="11">BY5</strain>
    </source>
</reference>
<sequence length="1057" mass="112823">MPDARHRIGLSWFEVEQRRKCRPPTPIMTGRARLWWRLFLEKFDDPLVRLLAATAGLSFLVGLPQGETTEGLAVLAMILTIALLGLAGEWMALRQFTSSLEDPEQNWFTTIRDGEPVPVALGDLVPDDCILLEPGDRIPADGVLLDQVDFEVAPPLPVEEEGRDGGRPSIRPTDSRQPRAGMVVTAGRALWRLSAWPDVPSPERVLESAWRLDRTSPLWQQTEAFVGWFPPIGVSAGLGLFLVLGLTEVGGVSAALPRGAFWLLGSLGAGLAMALASWWVPRLYRSLAGMGFEVSAASPPWPPPHPDIPADDRRLGLMTTGFLLLVGIAAGLLPADPRTWMTMAGLHALLSMAMLVLAILVAVVPDGLGMHVVLGLVWTVRQMVRAGLRVRRLQVAETLGGIDTLCHDLDGTLTRLQPRVAQVLLGSRPVAALDSPAGDRLGRAIAATCSESRICLAPGQPPIILGDPLAGALLLWLHDHWPNHRQEGTWTIERIAGEGGWTSALFRPAADSAVDGAAAPEGATAAAADQGSPSASQASQASPTATNARSWPEHVPWLFVRGPATAVARICTGLDHETSGHDIDGDPATDGNRRSADLAALMRRFEEADARGETWLGLAGRPWPEAPFRPTLSGRAWRDLRWLGAASLEAPPAEGYPAICQTLTQAGIDVTILTERPLPVVRRVIATHGPTLRACAPRIMTGQGEGIATFPMVSAPPGQTTTTRSDVSHDSNEDLAQNLPSSETSAEAPPAPASGHDLPGAAGTSAGSLTRALLVRQLRERGKRVAVLGWRPADVPALAESHVGIALGPAAPQRVREASDAIIPDGSLQSLVRAIALGRTFFRNIRRYLVFQTVVNGFILGASLLGPLFGLGIPFTALQMLWGHFLLDSVAALALATESPDPDVLEGPPTDVTAPLFTWAMARQALIMGGWAVAGLLALMAGLARANLPGGQVASLHFSAFVFFILWLMWMARWSGSRTPHANRAWDNPWALGLLAGTMVAQMAFVQLGGRLFHTAPLSERSWLLLLAGTGLFAWAGAALTDRLTGRPSLVVGERIP</sequence>
<gene>
    <name evidence="11" type="ORF">OZSIB_1749</name>
</gene>
<feature type="region of interest" description="Disordered" evidence="7">
    <location>
        <begin position="712"/>
        <end position="762"/>
    </location>
</feature>
<feature type="transmembrane region" description="Helical" evidence="8">
    <location>
        <begin position="224"/>
        <end position="247"/>
    </location>
</feature>
<feature type="transmembrane region" description="Helical" evidence="8">
    <location>
        <begin position="849"/>
        <end position="873"/>
    </location>
</feature>
<dbReference type="GO" id="GO:0000166">
    <property type="term" value="F:nucleotide binding"/>
    <property type="evidence" value="ECO:0007669"/>
    <property type="project" value="InterPro"/>
</dbReference>
<dbReference type="AlphaFoldDB" id="A0A367ZJ90"/>
<feature type="transmembrane region" description="Helical" evidence="8">
    <location>
        <begin position="990"/>
        <end position="1010"/>
    </location>
</feature>
<evidence type="ECO:0000256" key="4">
    <source>
        <dbReference type="ARBA" id="ARBA00022842"/>
    </source>
</evidence>
<dbReference type="InterPro" id="IPR023299">
    <property type="entry name" value="ATPase_P-typ_cyto_dom_N"/>
</dbReference>
<feature type="compositionally biased region" description="Low complexity" evidence="7">
    <location>
        <begin position="516"/>
        <end position="548"/>
    </location>
</feature>
<evidence type="ECO:0000313" key="11">
    <source>
        <dbReference type="EMBL" id="RCK78100.1"/>
    </source>
</evidence>
<feature type="domain" description="Cation-transporting P-type ATPase C-terminal" evidence="10">
    <location>
        <begin position="873"/>
        <end position="1032"/>
    </location>
</feature>
<organism evidence="11 12">
    <name type="scientific">Candidatus Ozemobacter sibiricus</name>
    <dbReference type="NCBI Taxonomy" id="2268124"/>
    <lineage>
        <taxon>Bacteria</taxon>
        <taxon>Candidatus Ozemobacteria</taxon>
        <taxon>Candidatus Ozemobacterales</taxon>
        <taxon>Candidatus Ozemobacteraceae</taxon>
        <taxon>Candidatus Ozemobacter</taxon>
    </lineage>
</organism>
<protein>
    <submittedName>
        <fullName evidence="11">Cation-transporting ATPase</fullName>
    </submittedName>
</protein>
<evidence type="ECO:0000256" key="6">
    <source>
        <dbReference type="ARBA" id="ARBA00023136"/>
    </source>
</evidence>
<evidence type="ECO:0000256" key="7">
    <source>
        <dbReference type="SAM" id="MobiDB-lite"/>
    </source>
</evidence>
<feature type="region of interest" description="Disordered" evidence="7">
    <location>
        <begin position="516"/>
        <end position="549"/>
    </location>
</feature>
<dbReference type="InterPro" id="IPR023214">
    <property type="entry name" value="HAD_sf"/>
</dbReference>
<keyword evidence="5 8" id="KW-1133">Transmembrane helix</keyword>
<dbReference type="InterPro" id="IPR006068">
    <property type="entry name" value="ATPase_P-typ_cation-transptr_C"/>
</dbReference>
<keyword evidence="4" id="KW-0460">Magnesium</keyword>
<dbReference type="GO" id="GO:0005886">
    <property type="term" value="C:plasma membrane"/>
    <property type="evidence" value="ECO:0007669"/>
    <property type="project" value="TreeGrafter"/>
</dbReference>
<dbReference type="InterPro" id="IPR023298">
    <property type="entry name" value="ATPase_P-typ_TM_dom_sf"/>
</dbReference>
<feature type="transmembrane region" description="Helical" evidence="8">
    <location>
        <begin position="925"/>
        <end position="946"/>
    </location>
</feature>
<dbReference type="Pfam" id="PF00122">
    <property type="entry name" value="E1-E2_ATPase"/>
    <property type="match status" value="1"/>
</dbReference>
<dbReference type="Gene3D" id="2.70.150.10">
    <property type="entry name" value="Calcium-transporting ATPase, cytoplasmic transduction domain A"/>
    <property type="match status" value="1"/>
</dbReference>
<feature type="region of interest" description="Disordered" evidence="7">
    <location>
        <begin position="156"/>
        <end position="178"/>
    </location>
</feature>
<evidence type="ECO:0000256" key="3">
    <source>
        <dbReference type="ARBA" id="ARBA00022723"/>
    </source>
</evidence>
<dbReference type="Proteomes" id="UP000252355">
    <property type="component" value="Unassembled WGS sequence"/>
</dbReference>
<comment type="subcellular location">
    <subcellularLocation>
        <location evidence="1">Endomembrane system</location>
        <topology evidence="1">Multi-pass membrane protein</topology>
    </subcellularLocation>
</comment>
<dbReference type="Pfam" id="PF00689">
    <property type="entry name" value="Cation_ATPase_C"/>
    <property type="match status" value="1"/>
</dbReference>
<evidence type="ECO:0000256" key="5">
    <source>
        <dbReference type="ARBA" id="ARBA00022989"/>
    </source>
</evidence>
<feature type="transmembrane region" description="Helical" evidence="8">
    <location>
        <begin position="72"/>
        <end position="93"/>
    </location>
</feature>
<dbReference type="SUPFAM" id="SSF56784">
    <property type="entry name" value="HAD-like"/>
    <property type="match status" value="1"/>
</dbReference>
<feature type="transmembrane region" description="Helical" evidence="8">
    <location>
        <begin position="259"/>
        <end position="280"/>
    </location>
</feature>
<name>A0A367ZJ90_9BACT</name>
<comment type="caution">
    <text evidence="11">The sequence shown here is derived from an EMBL/GenBank/DDBJ whole genome shotgun (WGS) entry which is preliminary data.</text>
</comment>
<accession>A0A367ZJ90</accession>
<dbReference type="Gene3D" id="3.40.1110.10">
    <property type="entry name" value="Calcium-transporting ATPase, cytoplasmic domain N"/>
    <property type="match status" value="1"/>
</dbReference>
<dbReference type="PANTHER" id="PTHR24093">
    <property type="entry name" value="CATION TRANSPORTING ATPASE"/>
    <property type="match status" value="1"/>
</dbReference>
<dbReference type="InterPro" id="IPR036412">
    <property type="entry name" value="HAD-like_sf"/>
</dbReference>
<evidence type="ECO:0000256" key="8">
    <source>
        <dbReference type="SAM" id="Phobius"/>
    </source>
</evidence>
<dbReference type="InterPro" id="IPR059000">
    <property type="entry name" value="ATPase_P-type_domA"/>
</dbReference>
<dbReference type="SUPFAM" id="SSF81665">
    <property type="entry name" value="Calcium ATPase, transmembrane domain M"/>
    <property type="match status" value="1"/>
</dbReference>
<keyword evidence="6 8" id="KW-0472">Membrane</keyword>
<feature type="transmembrane region" description="Helical" evidence="8">
    <location>
        <begin position="315"/>
        <end position="333"/>
    </location>
</feature>
<feature type="domain" description="P-type ATPase A" evidence="9">
    <location>
        <begin position="109"/>
        <end position="149"/>
    </location>
</feature>
<evidence type="ECO:0000313" key="12">
    <source>
        <dbReference type="Proteomes" id="UP000252355"/>
    </source>
</evidence>
<feature type="transmembrane region" description="Helical" evidence="8">
    <location>
        <begin position="953"/>
        <end position="970"/>
    </location>
</feature>
<keyword evidence="3" id="KW-0479">Metal-binding</keyword>
<dbReference type="Gene3D" id="1.20.1110.10">
    <property type="entry name" value="Calcium-transporting ATPase, transmembrane domain"/>
    <property type="match status" value="3"/>
</dbReference>
<dbReference type="GO" id="GO:0005388">
    <property type="term" value="F:P-type calcium transporter activity"/>
    <property type="evidence" value="ECO:0007669"/>
    <property type="project" value="TreeGrafter"/>
</dbReference>
<proteinExistence type="predicted"/>
<feature type="transmembrane region" description="Helical" evidence="8">
    <location>
        <begin position="353"/>
        <end position="380"/>
    </location>
</feature>
<dbReference type="GO" id="GO:0046872">
    <property type="term" value="F:metal ion binding"/>
    <property type="evidence" value="ECO:0007669"/>
    <property type="project" value="UniProtKB-KW"/>
</dbReference>
<evidence type="ECO:0000256" key="2">
    <source>
        <dbReference type="ARBA" id="ARBA00022692"/>
    </source>
</evidence>
<feature type="transmembrane region" description="Helical" evidence="8">
    <location>
        <begin position="1022"/>
        <end position="1040"/>
    </location>
</feature>
<keyword evidence="2 8" id="KW-0812">Transmembrane</keyword>
<evidence type="ECO:0000259" key="9">
    <source>
        <dbReference type="Pfam" id="PF00122"/>
    </source>
</evidence>
<dbReference type="PANTHER" id="PTHR24093:SF369">
    <property type="entry name" value="CALCIUM-TRANSPORTING ATPASE"/>
    <property type="match status" value="1"/>
</dbReference>
<dbReference type="InterPro" id="IPR008250">
    <property type="entry name" value="ATPase_P-typ_transduc_dom_A_sf"/>
</dbReference>
<feature type="transmembrane region" description="Helical" evidence="8">
    <location>
        <begin position="47"/>
        <end position="66"/>
    </location>
</feature>
<evidence type="ECO:0000259" key="10">
    <source>
        <dbReference type="Pfam" id="PF00689"/>
    </source>
</evidence>
<dbReference type="EMBL" id="QOQW01000027">
    <property type="protein sequence ID" value="RCK78100.1"/>
    <property type="molecule type" value="Genomic_DNA"/>
</dbReference>